<proteinExistence type="predicted"/>
<accession>F9P8M3</accession>
<dbReference type="EMBL" id="AFUP01000004">
    <property type="protein sequence ID" value="EGV08157.1"/>
    <property type="molecule type" value="Genomic_DNA"/>
</dbReference>
<reference evidence="2 3" key="1">
    <citation type="submission" date="2011-06" db="EMBL/GenBank/DDBJ databases">
        <authorList>
            <person name="Harkins D.M."/>
            <person name="Madupu R."/>
            <person name="Durkin A.S."/>
            <person name="Torralba M."/>
            <person name="Methe B."/>
            <person name="Sutton G.G."/>
            <person name="Nelson K.E."/>
        </authorList>
    </citation>
    <scope>NUCLEOTIDE SEQUENCE [LARGE SCALE GENOMIC DNA]</scope>
    <source>
        <strain evidence="2 3">SK1060</strain>
    </source>
</reference>
<evidence type="ECO:0000313" key="2">
    <source>
        <dbReference type="EMBL" id="EGV08157.1"/>
    </source>
</evidence>
<keyword evidence="1" id="KW-0472">Membrane</keyword>
<feature type="transmembrane region" description="Helical" evidence="1">
    <location>
        <begin position="46"/>
        <end position="63"/>
    </location>
</feature>
<evidence type="ECO:0000256" key="1">
    <source>
        <dbReference type="SAM" id="Phobius"/>
    </source>
</evidence>
<keyword evidence="1" id="KW-1133">Transmembrane helix</keyword>
<protein>
    <submittedName>
        <fullName evidence="2">Uncharacterized protein</fullName>
    </submittedName>
</protein>
<dbReference type="AlphaFoldDB" id="F9P8M3"/>
<sequence length="97" mass="11395">MLNLILFCTMIYLLSSSRKIQKQSESRKENELIEQLYQKMFKNLEYGTISLDVMTILVIFDILTSLSLAITKNSFSLRISLFSYLTLPFVIYGQYYL</sequence>
<keyword evidence="1" id="KW-0812">Transmembrane</keyword>
<feature type="transmembrane region" description="Helical" evidence="1">
    <location>
        <begin position="75"/>
        <end position="95"/>
    </location>
</feature>
<dbReference type="Proteomes" id="UP000003287">
    <property type="component" value="Unassembled WGS sequence"/>
</dbReference>
<organism evidence="2 3">
    <name type="scientific">Streptococcus constellatus subsp. pharyngis SK1060 = CCUG 46377</name>
    <dbReference type="NCBI Taxonomy" id="1035184"/>
    <lineage>
        <taxon>Bacteria</taxon>
        <taxon>Bacillati</taxon>
        <taxon>Bacillota</taxon>
        <taxon>Bacilli</taxon>
        <taxon>Lactobacillales</taxon>
        <taxon>Streptococcaceae</taxon>
        <taxon>Streptococcus</taxon>
        <taxon>Streptococcus anginosus group</taxon>
    </lineage>
</organism>
<gene>
    <name evidence="2" type="ORF">HMPREF1042_1578</name>
</gene>
<name>F9P8M3_STRCV</name>
<evidence type="ECO:0000313" key="3">
    <source>
        <dbReference type="Proteomes" id="UP000003287"/>
    </source>
</evidence>